<dbReference type="Proteomes" id="UP001153387">
    <property type="component" value="Unassembled WGS sequence"/>
</dbReference>
<evidence type="ECO:0000256" key="2">
    <source>
        <dbReference type="SAM" id="Phobius"/>
    </source>
</evidence>
<protein>
    <submittedName>
        <fullName evidence="3">Uncharacterized protein</fullName>
    </submittedName>
</protein>
<organism evidence="3 4">
    <name type="scientific">Cohnella ginsengisoli</name>
    <dbReference type="NCBI Taxonomy" id="425004"/>
    <lineage>
        <taxon>Bacteria</taxon>
        <taxon>Bacillati</taxon>
        <taxon>Bacillota</taxon>
        <taxon>Bacilli</taxon>
        <taxon>Bacillales</taxon>
        <taxon>Paenibacillaceae</taxon>
        <taxon>Cohnella</taxon>
    </lineage>
</organism>
<dbReference type="EMBL" id="JAPDHZ010000005">
    <property type="protein sequence ID" value="MDG0793930.1"/>
    <property type="molecule type" value="Genomic_DNA"/>
</dbReference>
<keyword evidence="2" id="KW-1133">Transmembrane helix</keyword>
<dbReference type="AlphaFoldDB" id="A0A9X4KL69"/>
<dbReference type="RefSeq" id="WP_277567708.1">
    <property type="nucleotide sequence ID" value="NZ_JAPDHZ010000005.1"/>
</dbReference>
<keyword evidence="2" id="KW-0472">Membrane</keyword>
<reference evidence="3 4" key="1">
    <citation type="submission" date="2022-10" db="EMBL/GenBank/DDBJ databases">
        <title>Comparative genomic analysis of Cohnella hashimotonis sp. nov., isolated from the International Space Station.</title>
        <authorList>
            <person name="Simpson A."/>
            <person name="Venkateswaran K."/>
        </authorList>
    </citation>
    <scope>NUCLEOTIDE SEQUENCE [LARGE SCALE GENOMIC DNA]</scope>
    <source>
        <strain evidence="3 4">DSM 18997</strain>
    </source>
</reference>
<evidence type="ECO:0000256" key="1">
    <source>
        <dbReference type="SAM" id="MobiDB-lite"/>
    </source>
</evidence>
<evidence type="ECO:0000313" key="4">
    <source>
        <dbReference type="Proteomes" id="UP001153387"/>
    </source>
</evidence>
<feature type="transmembrane region" description="Helical" evidence="2">
    <location>
        <begin position="12"/>
        <end position="35"/>
    </location>
</feature>
<comment type="caution">
    <text evidence="3">The sequence shown here is derived from an EMBL/GenBank/DDBJ whole genome shotgun (WGS) entry which is preliminary data.</text>
</comment>
<sequence>MNQMFSNLRIRLAILNAAVLLLVLLLLSSVLYVHLRHRLIHEADEVLMQSVPRIESFHNLTELIRGKDQDPQQDEKTTYLFWDPNGSLIGQSPRSVARSEDSRAAAQAFRRSGDSNLDGGRQSLSGFDVSQY</sequence>
<feature type="compositionally biased region" description="Polar residues" evidence="1">
    <location>
        <begin position="122"/>
        <end position="132"/>
    </location>
</feature>
<keyword evidence="2" id="KW-0812">Transmembrane</keyword>
<evidence type="ECO:0000313" key="3">
    <source>
        <dbReference type="EMBL" id="MDG0793930.1"/>
    </source>
</evidence>
<name>A0A9X4KL69_9BACL</name>
<accession>A0A9X4KL69</accession>
<proteinExistence type="predicted"/>
<gene>
    <name evidence="3" type="ORF">OMP38_26230</name>
</gene>
<keyword evidence="4" id="KW-1185">Reference proteome</keyword>
<feature type="region of interest" description="Disordered" evidence="1">
    <location>
        <begin position="82"/>
        <end position="132"/>
    </location>
</feature>